<dbReference type="PANTHER" id="PTHR23508:SF10">
    <property type="entry name" value="CARBOXYLIC ACID TRANSPORTER PROTEIN HOMOLOG"/>
    <property type="match status" value="1"/>
</dbReference>
<keyword evidence="4 5" id="KW-0472">Membrane</keyword>
<evidence type="ECO:0000313" key="7">
    <source>
        <dbReference type="EMBL" id="GAA4550344.1"/>
    </source>
</evidence>
<feature type="transmembrane region" description="Helical" evidence="5">
    <location>
        <begin position="260"/>
        <end position="282"/>
    </location>
</feature>
<feature type="transmembrane region" description="Helical" evidence="5">
    <location>
        <begin position="93"/>
        <end position="112"/>
    </location>
</feature>
<keyword evidence="2 5" id="KW-0812">Transmembrane</keyword>
<proteinExistence type="predicted"/>
<feature type="transmembrane region" description="Helical" evidence="5">
    <location>
        <begin position="329"/>
        <end position="349"/>
    </location>
</feature>
<dbReference type="PROSITE" id="PS50850">
    <property type="entry name" value="MFS"/>
    <property type="match status" value="1"/>
</dbReference>
<feature type="transmembrane region" description="Helical" evidence="5">
    <location>
        <begin position="302"/>
        <end position="322"/>
    </location>
</feature>
<name>A0ABP8RWK0_9PSEU</name>
<feature type="transmembrane region" description="Helical" evidence="5">
    <location>
        <begin position="118"/>
        <end position="138"/>
    </location>
</feature>
<evidence type="ECO:0000256" key="2">
    <source>
        <dbReference type="ARBA" id="ARBA00022692"/>
    </source>
</evidence>
<protein>
    <submittedName>
        <fullName evidence="7">Aromatic acid/H+ symport family MFS transporter</fullName>
    </submittedName>
</protein>
<evidence type="ECO:0000256" key="1">
    <source>
        <dbReference type="ARBA" id="ARBA00004651"/>
    </source>
</evidence>
<evidence type="ECO:0000256" key="3">
    <source>
        <dbReference type="ARBA" id="ARBA00022989"/>
    </source>
</evidence>
<sequence length="453" mass="46898">MRSTTRQTITVTQLLARSPLGARRTAYIVIGFFCVLLDGVDIGAWGFVYPHLVRDWGAGPGQITTMVTAGYITLALGALVVGPCADRWGRKPTLLVSILLFGGAMVAAASATDIVTIGVLRAVACFGLGAVFPSAIALVSEFLPQRRKALLVAIVFAGFPLGQAVVGYLAAFIVPTFGWQVLLLVGGILGLALVPVVWLFLPESIALLLRRTGDDPRAARTVDTIARSTGVHGPVELVVDRDPADEWDRGGVRTVLSRKVLLTSVVVWYGYLANCTVTYVLIGYLPLIMANMAMDASASGQVIGLAGWGGAIGSLVIGYAMSRVGQYRALVAGLVLTAVAVAAVAVGTWTLGGLLVLGFLWGLLNAGSNGGMNAFAASAFPTRARGTGLAWMHSAGKLGAIAAGLFGGLMIGAGWGIGAIFVSFAVPVLIAAAGFALLGLRQRTPSPIGEDHS</sequence>
<feature type="domain" description="Major facilitator superfamily (MFS) profile" evidence="6">
    <location>
        <begin position="27"/>
        <end position="443"/>
    </location>
</feature>
<comment type="subcellular location">
    <subcellularLocation>
        <location evidence="1">Cell membrane</location>
        <topology evidence="1">Multi-pass membrane protein</topology>
    </subcellularLocation>
</comment>
<dbReference type="InterPro" id="IPR011701">
    <property type="entry name" value="MFS"/>
</dbReference>
<dbReference type="PANTHER" id="PTHR23508">
    <property type="entry name" value="CARBOXYLIC ACID TRANSPORTER PROTEIN HOMOLOG"/>
    <property type="match status" value="1"/>
</dbReference>
<feature type="transmembrane region" description="Helical" evidence="5">
    <location>
        <begin position="417"/>
        <end position="440"/>
    </location>
</feature>
<dbReference type="InterPro" id="IPR005829">
    <property type="entry name" value="Sugar_transporter_CS"/>
</dbReference>
<dbReference type="Gene3D" id="1.20.1250.20">
    <property type="entry name" value="MFS general substrate transporter like domains"/>
    <property type="match status" value="1"/>
</dbReference>
<dbReference type="Proteomes" id="UP001501598">
    <property type="component" value="Unassembled WGS sequence"/>
</dbReference>
<keyword evidence="3 5" id="KW-1133">Transmembrane helix</keyword>
<evidence type="ECO:0000259" key="6">
    <source>
        <dbReference type="PROSITE" id="PS50850"/>
    </source>
</evidence>
<dbReference type="SUPFAM" id="SSF103473">
    <property type="entry name" value="MFS general substrate transporter"/>
    <property type="match status" value="1"/>
</dbReference>
<feature type="transmembrane region" description="Helical" evidence="5">
    <location>
        <begin position="355"/>
        <end position="377"/>
    </location>
</feature>
<reference evidence="8" key="1">
    <citation type="journal article" date="2019" name="Int. J. Syst. Evol. Microbiol.">
        <title>The Global Catalogue of Microorganisms (GCM) 10K type strain sequencing project: providing services to taxonomists for standard genome sequencing and annotation.</title>
        <authorList>
            <consortium name="The Broad Institute Genomics Platform"/>
            <consortium name="The Broad Institute Genome Sequencing Center for Infectious Disease"/>
            <person name="Wu L."/>
            <person name="Ma J."/>
        </authorList>
    </citation>
    <scope>NUCLEOTIDE SEQUENCE [LARGE SCALE GENOMIC DNA]</scope>
    <source>
        <strain evidence="8">JCM 17906</strain>
    </source>
</reference>
<comment type="caution">
    <text evidence="7">The sequence shown here is derived from an EMBL/GenBank/DDBJ whole genome shotgun (WGS) entry which is preliminary data.</text>
</comment>
<feature type="transmembrane region" description="Helical" evidence="5">
    <location>
        <begin position="389"/>
        <end position="411"/>
    </location>
</feature>
<dbReference type="InterPro" id="IPR020846">
    <property type="entry name" value="MFS_dom"/>
</dbReference>
<feature type="transmembrane region" description="Helical" evidence="5">
    <location>
        <begin position="26"/>
        <end position="49"/>
    </location>
</feature>
<dbReference type="EMBL" id="BAABGT010000056">
    <property type="protein sequence ID" value="GAA4550344.1"/>
    <property type="molecule type" value="Genomic_DNA"/>
</dbReference>
<evidence type="ECO:0000313" key="8">
    <source>
        <dbReference type="Proteomes" id="UP001501598"/>
    </source>
</evidence>
<keyword evidence="8" id="KW-1185">Reference proteome</keyword>
<evidence type="ECO:0000256" key="5">
    <source>
        <dbReference type="SAM" id="Phobius"/>
    </source>
</evidence>
<evidence type="ECO:0000256" key="4">
    <source>
        <dbReference type="ARBA" id="ARBA00023136"/>
    </source>
</evidence>
<organism evidence="7 8">
    <name type="scientific">Pseudonocardia xishanensis</name>
    <dbReference type="NCBI Taxonomy" id="630995"/>
    <lineage>
        <taxon>Bacteria</taxon>
        <taxon>Bacillati</taxon>
        <taxon>Actinomycetota</taxon>
        <taxon>Actinomycetes</taxon>
        <taxon>Pseudonocardiales</taxon>
        <taxon>Pseudonocardiaceae</taxon>
        <taxon>Pseudonocardia</taxon>
    </lineage>
</organism>
<accession>A0ABP8RWK0</accession>
<dbReference type="Pfam" id="PF07690">
    <property type="entry name" value="MFS_1"/>
    <property type="match status" value="1"/>
</dbReference>
<feature type="transmembrane region" description="Helical" evidence="5">
    <location>
        <begin position="179"/>
        <end position="201"/>
    </location>
</feature>
<dbReference type="PROSITE" id="PS00216">
    <property type="entry name" value="SUGAR_TRANSPORT_1"/>
    <property type="match status" value="1"/>
</dbReference>
<feature type="transmembrane region" description="Helical" evidence="5">
    <location>
        <begin position="61"/>
        <end position="81"/>
    </location>
</feature>
<dbReference type="InterPro" id="IPR036259">
    <property type="entry name" value="MFS_trans_sf"/>
</dbReference>
<gene>
    <name evidence="7" type="ORF">GCM10023175_40260</name>
</gene>
<feature type="transmembrane region" description="Helical" evidence="5">
    <location>
        <begin position="150"/>
        <end position="173"/>
    </location>
</feature>